<dbReference type="Pfam" id="PF02517">
    <property type="entry name" value="Rce1-like"/>
    <property type="match status" value="1"/>
</dbReference>
<keyword evidence="1" id="KW-1133">Transmembrane helix</keyword>
<dbReference type="PANTHER" id="PTHR43592">
    <property type="entry name" value="CAAX AMINO TERMINAL PROTEASE"/>
    <property type="match status" value="1"/>
</dbReference>
<organism evidence="3 4">
    <name type="scientific">Thiobacillus denitrificans</name>
    <dbReference type="NCBI Taxonomy" id="36861"/>
    <lineage>
        <taxon>Bacteria</taxon>
        <taxon>Pseudomonadati</taxon>
        <taxon>Pseudomonadota</taxon>
        <taxon>Betaproteobacteria</taxon>
        <taxon>Nitrosomonadales</taxon>
        <taxon>Thiobacillaceae</taxon>
        <taxon>Thiobacillus</taxon>
    </lineage>
</organism>
<dbReference type="PATRIC" id="fig|36861.3.peg.2085"/>
<feature type="domain" description="CAAX prenyl protease 2/Lysostaphin resistance protein A-like" evidence="2">
    <location>
        <begin position="114"/>
        <end position="204"/>
    </location>
</feature>
<dbReference type="InterPro" id="IPR003675">
    <property type="entry name" value="Rce1/LyrA-like_dom"/>
</dbReference>
<feature type="transmembrane region" description="Helical" evidence="1">
    <location>
        <begin position="153"/>
        <end position="186"/>
    </location>
</feature>
<reference evidence="3 4" key="1">
    <citation type="journal article" date="2015" name="Appl. Environ. Microbiol.">
        <title>Aerobic and Anaerobic Thiosulfate Oxidation by a Cold-Adapted, Subglacial Chemoautotroph.</title>
        <authorList>
            <person name="Harrold Z.R."/>
            <person name="Skidmore M.L."/>
            <person name="Hamilton T.L."/>
            <person name="Desch L."/>
            <person name="Amada K."/>
            <person name="van Gelder W."/>
            <person name="Glover K."/>
            <person name="Roden E.E."/>
            <person name="Boyd E.S."/>
        </authorList>
    </citation>
    <scope>NUCLEOTIDE SEQUENCE [LARGE SCALE GENOMIC DNA]</scope>
    <source>
        <strain evidence="3 4">RG</strain>
    </source>
</reference>
<dbReference type="STRING" id="1123392.GCA_000376425_02745"/>
<dbReference type="InterPro" id="IPR014346">
    <property type="entry name" value="Prenyl_protease-related"/>
</dbReference>
<dbReference type="GO" id="GO:0004175">
    <property type="term" value="F:endopeptidase activity"/>
    <property type="evidence" value="ECO:0007669"/>
    <property type="project" value="UniProtKB-ARBA"/>
</dbReference>
<dbReference type="PANTHER" id="PTHR43592:SF15">
    <property type="entry name" value="CAAX AMINO TERMINAL PROTEASE FAMILY PROTEIN"/>
    <property type="match status" value="1"/>
</dbReference>
<feature type="transmembrane region" description="Helical" evidence="1">
    <location>
        <begin position="110"/>
        <end position="132"/>
    </location>
</feature>
<dbReference type="RefSeq" id="WP_059756605.1">
    <property type="nucleotide sequence ID" value="NZ_LDUG01000033.1"/>
</dbReference>
<keyword evidence="1" id="KW-0812">Transmembrane</keyword>
<dbReference type="AlphaFoldDB" id="A0A125BC80"/>
<evidence type="ECO:0000313" key="4">
    <source>
        <dbReference type="Proteomes" id="UP000064243"/>
    </source>
</evidence>
<evidence type="ECO:0000313" key="3">
    <source>
        <dbReference type="EMBL" id="KVW94669.1"/>
    </source>
</evidence>
<keyword evidence="3" id="KW-0378">Hydrolase</keyword>
<dbReference type="OrthoDB" id="9787923at2"/>
<evidence type="ECO:0000256" key="1">
    <source>
        <dbReference type="SAM" id="Phobius"/>
    </source>
</evidence>
<dbReference type="Proteomes" id="UP000064243">
    <property type="component" value="Unassembled WGS sequence"/>
</dbReference>
<keyword evidence="1" id="KW-0472">Membrane</keyword>
<keyword evidence="4" id="KW-1185">Reference proteome</keyword>
<feature type="transmembrane region" description="Helical" evidence="1">
    <location>
        <begin position="35"/>
        <end position="56"/>
    </location>
</feature>
<dbReference type="NCBIfam" id="TIGR03008">
    <property type="entry name" value="pepcterm_CAAX"/>
    <property type="match status" value="1"/>
</dbReference>
<sequence>MFPLFVRSLPFGLYIVMLVLEGLLPDWAPGFDVRWLYPVKAGLVTLALAVLWRHYAELRSYGLPVRHLLLSVSVGVVVLVLWVNLDASWMLLGEPGEGYNPTDEAGRLDWMLVAFRIAGAVLVVPVMEELFWRSFIQRWVQQPDFLNLHPARIGLKALLITSALFAVEHLQWLAGLIAGLAYGWLYIRTRNLWAPIIAHAVTNGALGAYVAATGQWSFW</sequence>
<proteinExistence type="predicted"/>
<gene>
    <name evidence="3" type="ORF">ABW22_11520</name>
</gene>
<name>A0A125BC80_THIDE</name>
<keyword evidence="3" id="KW-0645">Protease</keyword>
<dbReference type="EMBL" id="LDUG01000033">
    <property type="protein sequence ID" value="KVW94669.1"/>
    <property type="molecule type" value="Genomic_DNA"/>
</dbReference>
<comment type="caution">
    <text evidence="3">The sequence shown here is derived from an EMBL/GenBank/DDBJ whole genome shotgun (WGS) entry which is preliminary data.</text>
</comment>
<protein>
    <submittedName>
        <fullName evidence="3">CAAX protease</fullName>
    </submittedName>
</protein>
<feature type="transmembrane region" description="Helical" evidence="1">
    <location>
        <begin position="68"/>
        <end position="90"/>
    </location>
</feature>
<accession>A0A125BC80</accession>
<dbReference type="GO" id="GO:0080120">
    <property type="term" value="P:CAAX-box protein maturation"/>
    <property type="evidence" value="ECO:0007669"/>
    <property type="project" value="UniProtKB-ARBA"/>
</dbReference>
<dbReference type="GO" id="GO:0006508">
    <property type="term" value="P:proteolysis"/>
    <property type="evidence" value="ECO:0007669"/>
    <property type="project" value="UniProtKB-KW"/>
</dbReference>
<evidence type="ECO:0000259" key="2">
    <source>
        <dbReference type="Pfam" id="PF02517"/>
    </source>
</evidence>
<feature type="transmembrane region" description="Helical" evidence="1">
    <location>
        <begin position="192"/>
        <end position="212"/>
    </location>
</feature>